<evidence type="ECO:0000313" key="4">
    <source>
        <dbReference type="EMBL" id="GAY74806.1"/>
    </source>
</evidence>
<dbReference type="AlphaFoldDB" id="A0A4Y1Z7A4"/>
<comment type="caution">
    <text evidence="4">The sequence shown here is derived from an EMBL/GenBank/DDBJ whole genome shotgun (WGS) entry which is preliminary data.</text>
</comment>
<keyword evidence="2 4" id="KW-0378">Hydrolase</keyword>
<feature type="domain" description="Isochorismatase-like" evidence="3">
    <location>
        <begin position="30"/>
        <end position="192"/>
    </location>
</feature>
<sequence>MDFHCRMRANRIGNNGETEEVRAMKNNDKALLIIDMINPLQFSKAGLLLNGINQMIHPLTCLMDRARKKRIPIIYVNDNCGRWASNRDDLIRAALEGPGAEAVRQLLPDPEDYFIIKPKHSGFFATPLHALLHDLGADTLILTGVAGNICVLFTANDAYMRDFNLMVPQDCCASNVKEDNDYALRMMNQVLGADTRRQSELEL</sequence>
<dbReference type="InterPro" id="IPR000868">
    <property type="entry name" value="Isochorismatase-like_dom"/>
</dbReference>
<dbReference type="PANTHER" id="PTHR43540">
    <property type="entry name" value="PEROXYUREIDOACRYLATE/UREIDOACRYLATE AMIDOHYDROLASE-RELATED"/>
    <property type="match status" value="1"/>
</dbReference>
<reference evidence="4 5" key="1">
    <citation type="submission" date="2017-11" db="EMBL/GenBank/DDBJ databases">
        <title>Draft Genome Sequence of Sporolactobacillus inulinus NBRC 111894 Isolated from Koso, a Japanese Sugar-Vegetable Fermented Beverage.</title>
        <authorList>
            <person name="Chiou T.Y."/>
            <person name="Oshima K."/>
            <person name="Suda W."/>
            <person name="Hattori M."/>
            <person name="Takahashi T."/>
        </authorList>
    </citation>
    <scope>NUCLEOTIDE SEQUENCE [LARGE SCALE GENOMIC DNA]</scope>
    <source>
        <strain evidence="4 5">NBRC111894</strain>
    </source>
</reference>
<dbReference type="InterPro" id="IPR050272">
    <property type="entry name" value="Isochorismatase-like_hydrls"/>
</dbReference>
<accession>A0A4Y1Z7A4</accession>
<dbReference type="PANTHER" id="PTHR43540:SF6">
    <property type="entry name" value="ISOCHORISMATASE-LIKE DOMAIN-CONTAINING PROTEIN"/>
    <property type="match status" value="1"/>
</dbReference>
<comment type="similarity">
    <text evidence="1">Belongs to the isochorismatase family.</text>
</comment>
<dbReference type="Proteomes" id="UP000319716">
    <property type="component" value="Unassembled WGS sequence"/>
</dbReference>
<dbReference type="Pfam" id="PF00857">
    <property type="entry name" value="Isochorismatase"/>
    <property type="match status" value="1"/>
</dbReference>
<name>A0A4Y1Z7A4_9BACL</name>
<evidence type="ECO:0000313" key="5">
    <source>
        <dbReference type="Proteomes" id="UP000319716"/>
    </source>
</evidence>
<protein>
    <submittedName>
        <fullName evidence="4">Nicotinamidase</fullName>
        <ecNumber evidence="4">3.5.1.19</ecNumber>
    </submittedName>
</protein>
<dbReference type="CDD" id="cd00431">
    <property type="entry name" value="cysteine_hydrolases"/>
    <property type="match status" value="1"/>
</dbReference>
<evidence type="ECO:0000259" key="3">
    <source>
        <dbReference type="Pfam" id="PF00857"/>
    </source>
</evidence>
<dbReference type="EMBL" id="BEXB01000002">
    <property type="protein sequence ID" value="GAY74806.1"/>
    <property type="molecule type" value="Genomic_DNA"/>
</dbReference>
<dbReference type="InterPro" id="IPR036380">
    <property type="entry name" value="Isochorismatase-like_sf"/>
</dbReference>
<proteinExistence type="inferred from homology"/>
<evidence type="ECO:0000256" key="2">
    <source>
        <dbReference type="ARBA" id="ARBA00022801"/>
    </source>
</evidence>
<evidence type="ECO:0000256" key="1">
    <source>
        <dbReference type="ARBA" id="ARBA00006336"/>
    </source>
</evidence>
<dbReference type="Gene3D" id="3.40.50.850">
    <property type="entry name" value="Isochorismatase-like"/>
    <property type="match status" value="1"/>
</dbReference>
<dbReference type="EC" id="3.5.1.19" evidence="4"/>
<dbReference type="GO" id="GO:0008936">
    <property type="term" value="F:nicotinamidase activity"/>
    <property type="evidence" value="ECO:0007669"/>
    <property type="project" value="UniProtKB-EC"/>
</dbReference>
<organism evidence="4 5">
    <name type="scientific">Sporolactobacillus inulinus</name>
    <dbReference type="NCBI Taxonomy" id="2078"/>
    <lineage>
        <taxon>Bacteria</taxon>
        <taxon>Bacillati</taxon>
        <taxon>Bacillota</taxon>
        <taxon>Bacilli</taxon>
        <taxon>Bacillales</taxon>
        <taxon>Sporolactobacillaceae</taxon>
        <taxon>Sporolactobacillus</taxon>
    </lineage>
</organism>
<dbReference type="SUPFAM" id="SSF52499">
    <property type="entry name" value="Isochorismatase-like hydrolases"/>
    <property type="match status" value="1"/>
</dbReference>
<gene>
    <name evidence="4" type="ORF">NBRC111894_360</name>
</gene>